<dbReference type="PANTHER" id="PTHR30614:SF41">
    <property type="entry name" value="INNER MEMBRANE AMINO-ACID ABC TRANSPORTER PERMEASE PROTEIN YHDY"/>
    <property type="match status" value="1"/>
</dbReference>
<evidence type="ECO:0000256" key="2">
    <source>
        <dbReference type="ARBA" id="ARBA00010072"/>
    </source>
</evidence>
<name>A0ABV7E1Z3_9RHOB</name>
<dbReference type="InterPro" id="IPR035906">
    <property type="entry name" value="MetI-like_sf"/>
</dbReference>
<evidence type="ECO:0000256" key="3">
    <source>
        <dbReference type="ARBA" id="ARBA00022448"/>
    </source>
</evidence>
<proteinExistence type="inferred from homology"/>
<feature type="transmembrane region" description="Helical" evidence="8">
    <location>
        <begin position="293"/>
        <end position="314"/>
    </location>
</feature>
<dbReference type="SUPFAM" id="SSF161098">
    <property type="entry name" value="MetI-like"/>
    <property type="match status" value="1"/>
</dbReference>
<evidence type="ECO:0000256" key="1">
    <source>
        <dbReference type="ARBA" id="ARBA00004429"/>
    </source>
</evidence>
<dbReference type="RefSeq" id="WP_197643893.1">
    <property type="nucleotide sequence ID" value="NZ_JAEACP010000010.1"/>
</dbReference>
<protein>
    <submittedName>
        <fullName evidence="10">Amino acid ABC transporter permease</fullName>
    </submittedName>
</protein>
<dbReference type="CDD" id="cd06261">
    <property type="entry name" value="TM_PBP2"/>
    <property type="match status" value="1"/>
</dbReference>
<dbReference type="InterPro" id="IPR043429">
    <property type="entry name" value="ArtM/GltK/GlnP/TcyL/YhdX-like"/>
</dbReference>
<feature type="transmembrane region" description="Helical" evidence="8">
    <location>
        <begin position="201"/>
        <end position="222"/>
    </location>
</feature>
<feature type="transmembrane region" description="Helical" evidence="8">
    <location>
        <begin position="24"/>
        <end position="49"/>
    </location>
</feature>
<keyword evidence="4" id="KW-1003">Cell membrane</keyword>
<dbReference type="NCBIfam" id="TIGR01726">
    <property type="entry name" value="HEQRo_perm_3TM"/>
    <property type="match status" value="1"/>
</dbReference>
<feature type="transmembrane region" description="Helical" evidence="8">
    <location>
        <begin position="228"/>
        <end position="247"/>
    </location>
</feature>
<feature type="transmembrane region" description="Helical" evidence="8">
    <location>
        <begin position="126"/>
        <end position="148"/>
    </location>
</feature>
<comment type="caution">
    <text evidence="10">The sequence shown here is derived from an EMBL/GenBank/DDBJ whole genome shotgun (WGS) entry which is preliminary data.</text>
</comment>
<dbReference type="PROSITE" id="PS50928">
    <property type="entry name" value="ABC_TM1"/>
    <property type="match status" value="1"/>
</dbReference>
<accession>A0ABV7E1Z3</accession>
<reference evidence="11" key="1">
    <citation type="journal article" date="2019" name="Int. J. Syst. Evol. Microbiol.">
        <title>The Global Catalogue of Microorganisms (GCM) 10K type strain sequencing project: providing services to taxonomists for standard genome sequencing and annotation.</title>
        <authorList>
            <consortium name="The Broad Institute Genomics Platform"/>
            <consortium name="The Broad Institute Genome Sequencing Center for Infectious Disease"/>
            <person name="Wu L."/>
            <person name="Ma J."/>
        </authorList>
    </citation>
    <scope>NUCLEOTIDE SEQUENCE [LARGE SCALE GENOMIC DNA]</scope>
    <source>
        <strain evidence="11">KCTC 62102</strain>
    </source>
</reference>
<feature type="transmembrane region" description="Helical" evidence="8">
    <location>
        <begin position="160"/>
        <end position="180"/>
    </location>
</feature>
<dbReference type="InterPro" id="IPR010065">
    <property type="entry name" value="AA_ABC_transptr_permease_3TM"/>
</dbReference>
<keyword evidence="7 8" id="KW-0472">Membrane</keyword>
<keyword evidence="6 8" id="KW-1133">Transmembrane helix</keyword>
<dbReference type="InterPro" id="IPR000515">
    <property type="entry name" value="MetI-like"/>
</dbReference>
<gene>
    <name evidence="10" type="ORF">ACFOD6_21465</name>
</gene>
<evidence type="ECO:0000256" key="7">
    <source>
        <dbReference type="ARBA" id="ARBA00023136"/>
    </source>
</evidence>
<feature type="transmembrane region" description="Helical" evidence="8">
    <location>
        <begin position="326"/>
        <end position="347"/>
    </location>
</feature>
<sequence>MTALPAAPALTPPARRFRRLRRDYFGSPASALMTLASLGILLGLGWWLMNWALLDATFSAAATQAECVQAGGACWSVIAARWRVILFGIYPYDEQWRPSFACAVVAGIILLSCLPRMWSFRRLALTWGLGAAGFYILMRGGILGLSVVNEQQWGGLPLTLFIFVATAVAGMPLAILLALMRRSELPVVARVTGWIIDTIRSLPLLSILFTFAIVVPFMLPGFLIGEKLYRVICGAALFFAAYQAEIIRGGFQGIPRGQDEAAKALGLPYWQRMSRVLLPQAFRLALPATINQFVVAFMETSLVVVVGFIDLLAAGNTAYKTGEWKFAYVEVYAFVAAIYFLFVFGLSRYGAYLEARMNAGHRKE</sequence>
<organism evidence="10 11">
    <name type="scientific">Tabrizicola soli</name>
    <dbReference type="NCBI Taxonomy" id="2185115"/>
    <lineage>
        <taxon>Bacteria</taxon>
        <taxon>Pseudomonadati</taxon>
        <taxon>Pseudomonadota</taxon>
        <taxon>Alphaproteobacteria</taxon>
        <taxon>Rhodobacterales</taxon>
        <taxon>Paracoccaceae</taxon>
        <taxon>Tabrizicola</taxon>
    </lineage>
</organism>
<feature type="transmembrane region" description="Helical" evidence="8">
    <location>
        <begin position="96"/>
        <end position="114"/>
    </location>
</feature>
<dbReference type="EMBL" id="JBHRSM010000054">
    <property type="protein sequence ID" value="MFC3088617.1"/>
    <property type="molecule type" value="Genomic_DNA"/>
</dbReference>
<evidence type="ECO:0000313" key="11">
    <source>
        <dbReference type="Proteomes" id="UP001595445"/>
    </source>
</evidence>
<dbReference type="PANTHER" id="PTHR30614">
    <property type="entry name" value="MEMBRANE COMPONENT OF AMINO ACID ABC TRANSPORTER"/>
    <property type="match status" value="1"/>
</dbReference>
<dbReference type="Proteomes" id="UP001595445">
    <property type="component" value="Unassembled WGS sequence"/>
</dbReference>
<evidence type="ECO:0000313" key="10">
    <source>
        <dbReference type="EMBL" id="MFC3088617.1"/>
    </source>
</evidence>
<evidence type="ECO:0000259" key="9">
    <source>
        <dbReference type="PROSITE" id="PS50928"/>
    </source>
</evidence>
<keyword evidence="5 8" id="KW-0812">Transmembrane</keyword>
<dbReference type="Pfam" id="PF00528">
    <property type="entry name" value="BPD_transp_1"/>
    <property type="match status" value="1"/>
</dbReference>
<evidence type="ECO:0000256" key="6">
    <source>
        <dbReference type="ARBA" id="ARBA00022989"/>
    </source>
</evidence>
<comment type="similarity">
    <text evidence="2">Belongs to the binding-protein-dependent transport system permease family. HisMQ subfamily.</text>
</comment>
<evidence type="ECO:0000256" key="8">
    <source>
        <dbReference type="RuleBase" id="RU363032"/>
    </source>
</evidence>
<feature type="domain" description="ABC transmembrane type-1" evidence="9">
    <location>
        <begin position="156"/>
        <end position="347"/>
    </location>
</feature>
<evidence type="ECO:0000256" key="4">
    <source>
        <dbReference type="ARBA" id="ARBA00022475"/>
    </source>
</evidence>
<evidence type="ECO:0000256" key="5">
    <source>
        <dbReference type="ARBA" id="ARBA00022692"/>
    </source>
</evidence>
<dbReference type="Gene3D" id="1.10.3720.10">
    <property type="entry name" value="MetI-like"/>
    <property type="match status" value="1"/>
</dbReference>
<keyword evidence="3 8" id="KW-0813">Transport</keyword>
<keyword evidence="11" id="KW-1185">Reference proteome</keyword>
<comment type="subcellular location">
    <subcellularLocation>
        <location evidence="1">Cell inner membrane</location>
        <topology evidence="1">Multi-pass membrane protein</topology>
    </subcellularLocation>
    <subcellularLocation>
        <location evidence="8">Cell membrane</location>
        <topology evidence="8">Multi-pass membrane protein</topology>
    </subcellularLocation>
</comment>